<dbReference type="Proteomes" id="UP000003922">
    <property type="component" value="Unassembled WGS sequence"/>
</dbReference>
<name>Q4C9U1_CROWT</name>
<keyword evidence="1" id="KW-1133">Transmembrane helix</keyword>
<dbReference type="KEGG" id="cwa:CwatDRAFT_6280"/>
<sequence length="414" mass="47934">MNIVQKLFTLIVKIVEILKHLIKILWGFISSIVMILLGEHRTFFLNLKLLIVSFLSIILFFLTSFSALNYFEGEVITNQLTFVLDEKKNFLKGLDDLNLRKISFWGLPELELSGEKFNYKNFTELNQTKVIKLKKNEGQNITPQLEIKSSNKEQENYLKVLLIELSKSIAVNCLKYDKSRNLIELYLDFDIAKSCSFQTNYNDSKKIADIEIELGNQPFDVTLQGYEIQQPKLRNQTNSMKLEWTHKSGNKTLDFEVIHPLFIELELNEDETKDNDILLQRILSVTDTRLFHQEQKDYVTNIIKGSVRMTDQKLNIEPSQFLQFQGGKGIERLYNISLTSQGIKVLFNGTARKVLSGLNFDSPGYNIRGEFLAKFMSKEQRIAIIGFLIAIVSTLLIEWIKEFSEKLSNNNNED</sequence>
<evidence type="ECO:0000313" key="3">
    <source>
        <dbReference type="Proteomes" id="UP000003922"/>
    </source>
</evidence>
<keyword evidence="1" id="KW-0472">Membrane</keyword>
<reference evidence="2" key="1">
    <citation type="submission" date="2004-02" db="EMBL/GenBank/DDBJ databases">
        <authorList>
            <consortium name="DOE Joint Genome Institute"/>
        </authorList>
    </citation>
    <scope>NUCLEOTIDE SEQUENCE [LARGE SCALE GENOMIC DNA]</scope>
    <source>
        <strain evidence="2">WH 8501</strain>
    </source>
</reference>
<evidence type="ECO:0000256" key="1">
    <source>
        <dbReference type="SAM" id="Phobius"/>
    </source>
</evidence>
<dbReference type="AlphaFoldDB" id="Q4C9U1"/>
<reference evidence="2" key="2">
    <citation type="submission" date="2005-06" db="EMBL/GenBank/DDBJ databases">
        <title>Sequencing of the draft genome and assembly of Crocosphaera watsonii WH 8501.</title>
        <authorList>
            <consortium name="US DOE Joint Genome Institute (JGI-PGF)"/>
            <person name="Copeland A."/>
            <person name="Lucas S."/>
            <person name="Lapidus A."/>
            <person name="Barry K."/>
            <person name="Detter C."/>
            <person name="Glavina T."/>
            <person name="Hammon N."/>
            <person name="Israni S."/>
            <person name="Pitluck S."/>
            <person name="Richardson P."/>
        </authorList>
    </citation>
    <scope>NUCLEOTIDE SEQUENCE [LARGE SCALE GENOMIC DNA]</scope>
    <source>
        <strain evidence="2">WH 8501</strain>
    </source>
</reference>
<proteinExistence type="predicted"/>
<feature type="transmembrane region" description="Helical" evidence="1">
    <location>
        <begin position="21"/>
        <end position="38"/>
    </location>
</feature>
<evidence type="ECO:0000313" key="2">
    <source>
        <dbReference type="EMBL" id="EAM53195.1"/>
    </source>
</evidence>
<dbReference type="RefSeq" id="WP_007303497.1">
    <property type="nucleotide sequence ID" value="NZ_AADV02000001.1"/>
</dbReference>
<accession>Q4C9U1</accession>
<gene>
    <name evidence="2" type="ORF">CwatDRAFT_6280</name>
</gene>
<keyword evidence="1" id="KW-0812">Transmembrane</keyword>
<dbReference type="EMBL" id="AADV02000001">
    <property type="protein sequence ID" value="EAM53195.1"/>
    <property type="molecule type" value="Genomic_DNA"/>
</dbReference>
<feature type="transmembrane region" description="Helical" evidence="1">
    <location>
        <begin position="382"/>
        <end position="400"/>
    </location>
</feature>
<organism evidence="2 3">
    <name type="scientific">Crocosphaera watsonii WH 8501</name>
    <dbReference type="NCBI Taxonomy" id="165597"/>
    <lineage>
        <taxon>Bacteria</taxon>
        <taxon>Bacillati</taxon>
        <taxon>Cyanobacteriota</taxon>
        <taxon>Cyanophyceae</taxon>
        <taxon>Oscillatoriophycideae</taxon>
        <taxon>Chroococcales</taxon>
        <taxon>Aphanothecaceae</taxon>
        <taxon>Crocosphaera</taxon>
    </lineage>
</organism>
<feature type="transmembrane region" description="Helical" evidence="1">
    <location>
        <begin position="50"/>
        <end position="71"/>
    </location>
</feature>
<comment type="caution">
    <text evidence="2">The sequence shown here is derived from an EMBL/GenBank/DDBJ whole genome shotgun (WGS) entry which is preliminary data.</text>
</comment>
<reference evidence="2" key="3">
    <citation type="submission" date="2016-12" db="EMBL/GenBank/DDBJ databases">
        <title>Annotation of the draft genome assembly of Crocosphaera watsonii WH 8501.</title>
        <authorList>
            <consortium name="US DOE Joint Genome Institute (JGI-ORNL)"/>
            <person name="Larimer F."/>
            <person name="Land M."/>
        </authorList>
    </citation>
    <scope>NUCLEOTIDE SEQUENCE</scope>
    <source>
        <strain evidence="2">WH 8501</strain>
    </source>
</reference>
<keyword evidence="3" id="KW-1185">Reference proteome</keyword>
<protein>
    <submittedName>
        <fullName evidence="2">Uncharacterized protein</fullName>
    </submittedName>
</protein>